<dbReference type="AlphaFoldDB" id="A0A5R9FDM1"/>
<dbReference type="Proteomes" id="UP000308230">
    <property type="component" value="Unassembled WGS sequence"/>
</dbReference>
<dbReference type="RefSeq" id="WP_138122358.1">
    <property type="nucleotide sequence ID" value="NZ_SWLG01000001.1"/>
</dbReference>
<dbReference type="GO" id="GO:0051539">
    <property type="term" value="F:4 iron, 4 sulfur cluster binding"/>
    <property type="evidence" value="ECO:0007669"/>
    <property type="project" value="UniProtKB-KW"/>
</dbReference>
<dbReference type="OrthoDB" id="9782387at2"/>
<name>A0A5R9FDM1_9BACL</name>
<dbReference type="InterPro" id="IPR058240">
    <property type="entry name" value="rSAM_sf"/>
</dbReference>
<protein>
    <recommendedName>
        <fullName evidence="9">[Formate-C-acetyltransferase]-activating enzyme</fullName>
    </recommendedName>
</protein>
<dbReference type="InterPro" id="IPR034457">
    <property type="entry name" value="Organic_radical-activating"/>
</dbReference>
<accession>A0A5R9FDM1</accession>
<dbReference type="SUPFAM" id="SSF102114">
    <property type="entry name" value="Radical SAM enzymes"/>
    <property type="match status" value="1"/>
</dbReference>
<keyword evidence="6" id="KW-0411">Iron-sulfur</keyword>
<evidence type="ECO:0000256" key="6">
    <source>
        <dbReference type="ARBA" id="ARBA00023014"/>
    </source>
</evidence>
<keyword evidence="3" id="KW-0949">S-adenosyl-L-methionine</keyword>
<organism evidence="7 8">
    <name type="scientific">Exobacillus caeni</name>
    <dbReference type="NCBI Taxonomy" id="2574798"/>
    <lineage>
        <taxon>Bacteria</taxon>
        <taxon>Bacillati</taxon>
        <taxon>Bacillota</taxon>
        <taxon>Bacilli</taxon>
        <taxon>Bacillales</taxon>
        <taxon>Guptibacillaceae</taxon>
        <taxon>Exobacillus</taxon>
    </lineage>
</organism>
<proteinExistence type="predicted"/>
<dbReference type="PANTHER" id="PTHR30352">
    <property type="entry name" value="PYRUVATE FORMATE-LYASE-ACTIVATING ENZYME"/>
    <property type="match status" value="1"/>
</dbReference>
<evidence type="ECO:0008006" key="9">
    <source>
        <dbReference type="Google" id="ProtNLM"/>
    </source>
</evidence>
<dbReference type="Gene3D" id="3.80.30.10">
    <property type="entry name" value="pyruvate-formate lyase- activating enzyme"/>
    <property type="match status" value="1"/>
</dbReference>
<keyword evidence="8" id="KW-1185">Reference proteome</keyword>
<evidence type="ECO:0000313" key="7">
    <source>
        <dbReference type="EMBL" id="TLS38973.1"/>
    </source>
</evidence>
<gene>
    <name evidence="7" type="ORF">FCL54_01280</name>
</gene>
<dbReference type="GO" id="GO:0046872">
    <property type="term" value="F:metal ion binding"/>
    <property type="evidence" value="ECO:0007669"/>
    <property type="project" value="UniProtKB-KW"/>
</dbReference>
<comment type="cofactor">
    <cofactor evidence="1">
        <name>[4Fe-4S] cluster</name>
        <dbReference type="ChEBI" id="CHEBI:49883"/>
    </cofactor>
</comment>
<evidence type="ECO:0000256" key="1">
    <source>
        <dbReference type="ARBA" id="ARBA00001966"/>
    </source>
</evidence>
<evidence type="ECO:0000256" key="2">
    <source>
        <dbReference type="ARBA" id="ARBA00022485"/>
    </source>
</evidence>
<evidence type="ECO:0000256" key="3">
    <source>
        <dbReference type="ARBA" id="ARBA00022691"/>
    </source>
</evidence>
<evidence type="ECO:0000313" key="8">
    <source>
        <dbReference type="Proteomes" id="UP000308230"/>
    </source>
</evidence>
<sequence>MGFAKLAEETGVPLWVRHVLVPGFTDREEDLKKLGEFINSLQNVEKVEILPYHKMGEYKWEALGIPNKLVNTRPPSQREMERAYTALRKC</sequence>
<dbReference type="PANTHER" id="PTHR30352:SF5">
    <property type="entry name" value="PYRUVATE FORMATE-LYASE 1-ACTIVATING ENZYME"/>
    <property type="match status" value="1"/>
</dbReference>
<keyword evidence="5" id="KW-0408">Iron</keyword>
<keyword evidence="4" id="KW-0479">Metal-binding</keyword>
<evidence type="ECO:0000256" key="5">
    <source>
        <dbReference type="ARBA" id="ARBA00023004"/>
    </source>
</evidence>
<dbReference type="EMBL" id="SWLG01000001">
    <property type="protein sequence ID" value="TLS38973.1"/>
    <property type="molecule type" value="Genomic_DNA"/>
</dbReference>
<comment type="caution">
    <text evidence="7">The sequence shown here is derived from an EMBL/GenBank/DDBJ whole genome shotgun (WGS) entry which is preliminary data.</text>
</comment>
<keyword evidence="2" id="KW-0004">4Fe-4S</keyword>
<reference evidence="7 8" key="1">
    <citation type="submission" date="2019-04" db="EMBL/GenBank/DDBJ databases">
        <title>Bacillus caeni sp. nov., a bacterium isolated from mangrove sediment.</title>
        <authorList>
            <person name="Huang H."/>
            <person name="Mo K."/>
            <person name="Hu Y."/>
        </authorList>
    </citation>
    <scope>NUCLEOTIDE SEQUENCE [LARGE SCALE GENOMIC DNA]</scope>
    <source>
        <strain evidence="7 8">HB172195</strain>
    </source>
</reference>
<evidence type="ECO:0000256" key="4">
    <source>
        <dbReference type="ARBA" id="ARBA00022723"/>
    </source>
</evidence>